<dbReference type="InterPro" id="IPR013096">
    <property type="entry name" value="Cupin_2"/>
</dbReference>
<keyword evidence="1" id="KW-0732">Signal</keyword>
<gene>
    <name evidence="3" type="ORF">GCM10025772_28390</name>
</gene>
<evidence type="ECO:0000313" key="3">
    <source>
        <dbReference type="EMBL" id="GAA5194746.1"/>
    </source>
</evidence>
<evidence type="ECO:0000259" key="2">
    <source>
        <dbReference type="Pfam" id="PF07883"/>
    </source>
</evidence>
<comment type="caution">
    <text evidence="3">The sequence shown here is derived from an EMBL/GenBank/DDBJ whole genome shotgun (WGS) entry which is preliminary data.</text>
</comment>
<evidence type="ECO:0000313" key="4">
    <source>
        <dbReference type="Proteomes" id="UP001501600"/>
    </source>
</evidence>
<reference evidence="4" key="1">
    <citation type="journal article" date="2019" name="Int. J. Syst. Evol. Microbiol.">
        <title>The Global Catalogue of Microorganisms (GCM) 10K type strain sequencing project: providing services to taxonomists for standard genome sequencing and annotation.</title>
        <authorList>
            <consortium name="The Broad Institute Genomics Platform"/>
            <consortium name="The Broad Institute Genome Sequencing Center for Infectious Disease"/>
            <person name="Wu L."/>
            <person name="Ma J."/>
        </authorList>
    </citation>
    <scope>NUCLEOTIDE SEQUENCE [LARGE SCALE GENOMIC DNA]</scope>
    <source>
        <strain evidence="4">JCM 18720</strain>
    </source>
</reference>
<sequence length="145" mass="15561">MKLGSCTLAVTLLLMGHSGAGELLDVDPPAEATSMLSSASPVMRMETLLKSALAAHADTEVIVSRVELPPHTTLPEHWHPGEEFAYVIEGQVFLWLGEQSVSGHAGELLKVPYKQAHWAGTGDEGATLLIFRVHEAGEPERVAVE</sequence>
<dbReference type="Pfam" id="PF07883">
    <property type="entry name" value="Cupin_2"/>
    <property type="match status" value="1"/>
</dbReference>
<feature type="signal peptide" evidence="1">
    <location>
        <begin position="1"/>
        <end position="20"/>
    </location>
</feature>
<evidence type="ECO:0000256" key="1">
    <source>
        <dbReference type="SAM" id="SignalP"/>
    </source>
</evidence>
<keyword evidence="4" id="KW-1185">Reference proteome</keyword>
<dbReference type="RefSeq" id="WP_345317835.1">
    <property type="nucleotide sequence ID" value="NZ_BAABLF010000030.1"/>
</dbReference>
<dbReference type="Gene3D" id="2.60.120.10">
    <property type="entry name" value="Jelly Rolls"/>
    <property type="match status" value="1"/>
</dbReference>
<feature type="chain" id="PRO_5046143626" description="Cupin type-2 domain-containing protein" evidence="1">
    <location>
        <begin position="21"/>
        <end position="145"/>
    </location>
</feature>
<accession>A0ABP9SE24</accession>
<name>A0ABP9SE24_9GAMM</name>
<dbReference type="SUPFAM" id="SSF51182">
    <property type="entry name" value="RmlC-like cupins"/>
    <property type="match status" value="1"/>
</dbReference>
<dbReference type="InterPro" id="IPR011051">
    <property type="entry name" value="RmlC_Cupin_sf"/>
</dbReference>
<feature type="domain" description="Cupin type-2" evidence="2">
    <location>
        <begin position="65"/>
        <end position="129"/>
    </location>
</feature>
<dbReference type="EMBL" id="BAABLF010000030">
    <property type="protein sequence ID" value="GAA5194746.1"/>
    <property type="molecule type" value="Genomic_DNA"/>
</dbReference>
<organism evidence="3 4">
    <name type="scientific">Ferrimonas gelatinilytica</name>
    <dbReference type="NCBI Taxonomy" id="1255257"/>
    <lineage>
        <taxon>Bacteria</taxon>
        <taxon>Pseudomonadati</taxon>
        <taxon>Pseudomonadota</taxon>
        <taxon>Gammaproteobacteria</taxon>
        <taxon>Alteromonadales</taxon>
        <taxon>Ferrimonadaceae</taxon>
        <taxon>Ferrimonas</taxon>
    </lineage>
</organism>
<protein>
    <recommendedName>
        <fullName evidence="2">Cupin type-2 domain-containing protein</fullName>
    </recommendedName>
</protein>
<proteinExistence type="predicted"/>
<dbReference type="Proteomes" id="UP001501600">
    <property type="component" value="Unassembled WGS sequence"/>
</dbReference>
<dbReference type="InterPro" id="IPR014710">
    <property type="entry name" value="RmlC-like_jellyroll"/>
</dbReference>